<accession>A0ABQ3WSL6</accession>
<keyword evidence="1 4" id="KW-0732">Signal</keyword>
<organism evidence="6">
    <name type="scientific">Actinoplanes campanulatus</name>
    <dbReference type="NCBI Taxonomy" id="113559"/>
    <lineage>
        <taxon>Bacteria</taxon>
        <taxon>Bacillati</taxon>
        <taxon>Actinomycetota</taxon>
        <taxon>Actinomycetes</taxon>
        <taxon>Micromonosporales</taxon>
        <taxon>Micromonosporaceae</taxon>
        <taxon>Actinoplanes</taxon>
    </lineage>
</organism>
<dbReference type="Pfam" id="PF04234">
    <property type="entry name" value="CopC"/>
    <property type="match status" value="1"/>
</dbReference>
<gene>
    <name evidence="6" type="ORF">Aca07nite_64830</name>
</gene>
<keyword evidence="3" id="KW-0472">Membrane</keyword>
<sequence>MLALMSAVALAFTPAPVAADATLIVAEPAPGAVLSTAPPAVDLRFGAEVSAPDSHVVVMTADGRDVSEHAATPLGPQRLSVQLRPGASGDLTIGYHVVFLDGASTSGAYRISVGTGVSPAPLSAEAQRAVTMSVTGHGHQIDPASAVLLLLDGAVLAGALFLLWVRPRDVRRAWSYRGR</sequence>
<feature type="transmembrane region" description="Helical" evidence="3">
    <location>
        <begin position="146"/>
        <end position="165"/>
    </location>
</feature>
<keyword evidence="2" id="KW-0186">Copper</keyword>
<proteinExistence type="predicted"/>
<comment type="caution">
    <text evidence="6">The sequence shown here is derived from an EMBL/GenBank/DDBJ whole genome shotgun (WGS) entry which is preliminary data.</text>
</comment>
<feature type="chain" id="PRO_5046338286" description="CopC domain-containing protein" evidence="4">
    <location>
        <begin position="20"/>
        <end position="179"/>
    </location>
</feature>
<evidence type="ECO:0000256" key="2">
    <source>
        <dbReference type="ARBA" id="ARBA00023008"/>
    </source>
</evidence>
<dbReference type="SUPFAM" id="SSF81296">
    <property type="entry name" value="E set domains"/>
    <property type="match status" value="1"/>
</dbReference>
<keyword evidence="3" id="KW-0812">Transmembrane</keyword>
<evidence type="ECO:0000256" key="1">
    <source>
        <dbReference type="ARBA" id="ARBA00022729"/>
    </source>
</evidence>
<feature type="domain" description="CopC" evidence="5">
    <location>
        <begin position="22"/>
        <end position="113"/>
    </location>
</feature>
<protein>
    <recommendedName>
        <fullName evidence="5">CopC domain-containing protein</fullName>
    </recommendedName>
</protein>
<evidence type="ECO:0000256" key="3">
    <source>
        <dbReference type="SAM" id="Phobius"/>
    </source>
</evidence>
<dbReference type="InterPro" id="IPR014755">
    <property type="entry name" value="Cu-Rt/internalin_Ig-like"/>
</dbReference>
<feature type="signal peptide" evidence="4">
    <location>
        <begin position="1"/>
        <end position="19"/>
    </location>
</feature>
<dbReference type="EMBL" id="BOMF01000123">
    <property type="protein sequence ID" value="GID49208.1"/>
    <property type="molecule type" value="Genomic_DNA"/>
</dbReference>
<reference evidence="6" key="1">
    <citation type="submission" date="2021-01" db="EMBL/GenBank/DDBJ databases">
        <title>Whole genome shotgun sequence of Actinoplanes capillaceus NBRC 16408.</title>
        <authorList>
            <person name="Komaki H."/>
            <person name="Tamura T."/>
        </authorList>
    </citation>
    <scope>NUCLEOTIDE SEQUENCE [LARGE SCALE GENOMIC DNA]</scope>
    <source>
        <strain evidence="6">NBRC 16408</strain>
    </source>
</reference>
<name>A0ABQ3WSL6_9ACTN</name>
<keyword evidence="3" id="KW-1133">Transmembrane helix</keyword>
<dbReference type="InterPro" id="IPR014756">
    <property type="entry name" value="Ig_E-set"/>
</dbReference>
<dbReference type="InterPro" id="IPR007348">
    <property type="entry name" value="CopC_dom"/>
</dbReference>
<evidence type="ECO:0000259" key="5">
    <source>
        <dbReference type="Pfam" id="PF04234"/>
    </source>
</evidence>
<dbReference type="Gene3D" id="2.60.40.1220">
    <property type="match status" value="1"/>
</dbReference>
<evidence type="ECO:0000256" key="4">
    <source>
        <dbReference type="SAM" id="SignalP"/>
    </source>
</evidence>
<evidence type="ECO:0000313" key="6">
    <source>
        <dbReference type="EMBL" id="GID49208.1"/>
    </source>
</evidence>